<proteinExistence type="predicted"/>
<dbReference type="KEGG" id="dhy:DESAM_21767"/>
<protein>
    <submittedName>
        <fullName evidence="1">Uncharacterized protein</fullName>
    </submittedName>
</protein>
<organism evidence="1 2">
    <name type="scientific">Maridesulfovibrio hydrothermalis AM13 = DSM 14728</name>
    <dbReference type="NCBI Taxonomy" id="1121451"/>
    <lineage>
        <taxon>Bacteria</taxon>
        <taxon>Pseudomonadati</taxon>
        <taxon>Thermodesulfobacteriota</taxon>
        <taxon>Desulfovibrionia</taxon>
        <taxon>Desulfovibrionales</taxon>
        <taxon>Desulfovibrionaceae</taxon>
        <taxon>Maridesulfovibrio</taxon>
    </lineage>
</organism>
<reference evidence="1 2" key="1">
    <citation type="submission" date="2012-10" db="EMBL/GenBank/DDBJ databases">
        <authorList>
            <person name="Genoscope - CEA"/>
        </authorList>
    </citation>
    <scope>NUCLEOTIDE SEQUENCE [LARGE SCALE GENOMIC DNA]</scope>
    <source>
        <strain evidence="2">AM13 / DSM 14728</strain>
    </source>
</reference>
<dbReference type="STRING" id="1121451.DESAM_21767"/>
<dbReference type="PATRIC" id="fig|1121451.3.peg.2007"/>
<dbReference type="AlphaFoldDB" id="L0RBB4"/>
<evidence type="ECO:0000313" key="2">
    <source>
        <dbReference type="Proteomes" id="UP000010808"/>
    </source>
</evidence>
<dbReference type="HOGENOM" id="CLU_080712_0_0_7"/>
<dbReference type="Proteomes" id="UP000010808">
    <property type="component" value="Chromosome"/>
</dbReference>
<sequence length="286" mass="33469">MNIYKLKPSDTNYKILSREGFEMATRKLPPYYKKQERNELHFAVCPVCNNPVQIIGLNKKLQHTDLPYAKHYHKTIRGLAAFDKEAFESCSLAHPGSNLFKDSRKSACTERERQILISLQENFDQVAYLFQLYSGIVMTPHLAEEMLKWYVAEQGHLYRGGSLINAPWVFVYLSRAQKLWGRKIKDPDLREVLSKKVPSGFINEKDQFITKGQEKVFFWFAKHKQIKSAENTLKETMQFFVTCDDKEIFKKTITFDYGLFQRLISIPDEKRRYKGKLTALAEKYLG</sequence>
<dbReference type="OrthoDB" id="6983824at2"/>
<dbReference type="EMBL" id="FO203522">
    <property type="protein sequence ID" value="CCO24044.1"/>
    <property type="molecule type" value="Genomic_DNA"/>
</dbReference>
<accession>L0RBB4</accession>
<evidence type="ECO:0000313" key="1">
    <source>
        <dbReference type="EMBL" id="CCO24044.1"/>
    </source>
</evidence>
<gene>
    <name evidence="1" type="ORF">DESAM_21767</name>
</gene>
<keyword evidence="2" id="KW-1185">Reference proteome</keyword>
<dbReference type="eggNOG" id="ENOG5032NU8">
    <property type="taxonomic scope" value="Bacteria"/>
</dbReference>
<name>L0RBB4_9BACT</name>